<dbReference type="GO" id="GO:0046872">
    <property type="term" value="F:metal ion binding"/>
    <property type="evidence" value="ECO:0007669"/>
    <property type="project" value="UniProtKB-KW"/>
</dbReference>
<dbReference type="SFLD" id="SFLDG01084">
    <property type="entry name" value="Uncharacterised_Radical_SAM_Su"/>
    <property type="match status" value="1"/>
</dbReference>
<gene>
    <name evidence="5" type="ORF">KK078_01780</name>
</gene>
<reference evidence="5 6" key="1">
    <citation type="submission" date="2021-05" db="EMBL/GenBank/DDBJ databases">
        <title>A Polyphasic approach of four new species of the genus Ohtaekwangia: Ohtaekwangia histidinii sp. nov., Ohtaekwangia cretensis sp. nov., Ohtaekwangia indiensis sp. nov., Ohtaekwangia reichenbachii sp. nov. from diverse environment.</title>
        <authorList>
            <person name="Octaviana S."/>
        </authorList>
    </citation>
    <scope>NUCLEOTIDE SEQUENCE [LARGE SCALE GENOMIC DNA]</scope>
    <source>
        <strain evidence="5 6">PWU37</strain>
    </source>
</reference>
<organism evidence="5 6">
    <name type="scientific">Dawidia soli</name>
    <dbReference type="NCBI Taxonomy" id="2782352"/>
    <lineage>
        <taxon>Bacteria</taxon>
        <taxon>Pseudomonadati</taxon>
        <taxon>Bacteroidota</taxon>
        <taxon>Cytophagia</taxon>
        <taxon>Cytophagales</taxon>
        <taxon>Chryseotaleaceae</taxon>
        <taxon>Dawidia</taxon>
    </lineage>
</organism>
<dbReference type="SUPFAM" id="SSF102114">
    <property type="entry name" value="Radical SAM enzymes"/>
    <property type="match status" value="1"/>
</dbReference>
<keyword evidence="3" id="KW-0411">Iron-sulfur</keyword>
<dbReference type="EMBL" id="JAHESC010000002">
    <property type="protein sequence ID" value="MBT1685262.1"/>
    <property type="molecule type" value="Genomic_DNA"/>
</dbReference>
<dbReference type="Proteomes" id="UP001319180">
    <property type="component" value="Unassembled WGS sequence"/>
</dbReference>
<evidence type="ECO:0000256" key="1">
    <source>
        <dbReference type="ARBA" id="ARBA00022723"/>
    </source>
</evidence>
<evidence type="ECO:0000256" key="3">
    <source>
        <dbReference type="ARBA" id="ARBA00023014"/>
    </source>
</evidence>
<dbReference type="PANTHER" id="PTHR43432">
    <property type="entry name" value="SLR0285 PROTEIN"/>
    <property type="match status" value="1"/>
</dbReference>
<feature type="domain" description="Radical SAM core" evidence="4">
    <location>
        <begin position="68"/>
        <end position="245"/>
    </location>
</feature>
<evidence type="ECO:0000256" key="2">
    <source>
        <dbReference type="ARBA" id="ARBA00023004"/>
    </source>
</evidence>
<accession>A0AAP2D514</accession>
<keyword evidence="6" id="KW-1185">Reference proteome</keyword>
<evidence type="ECO:0000313" key="5">
    <source>
        <dbReference type="EMBL" id="MBT1685262.1"/>
    </source>
</evidence>
<evidence type="ECO:0000313" key="6">
    <source>
        <dbReference type="Proteomes" id="UP001319180"/>
    </source>
</evidence>
<dbReference type="SFLD" id="SFLDS00029">
    <property type="entry name" value="Radical_SAM"/>
    <property type="match status" value="1"/>
</dbReference>
<dbReference type="InterPro" id="IPR058240">
    <property type="entry name" value="rSAM_sf"/>
</dbReference>
<keyword evidence="2" id="KW-0408">Iron</keyword>
<dbReference type="PANTHER" id="PTHR43432:SF3">
    <property type="entry name" value="SLR0285 PROTEIN"/>
    <property type="match status" value="1"/>
</dbReference>
<dbReference type="GO" id="GO:0003824">
    <property type="term" value="F:catalytic activity"/>
    <property type="evidence" value="ECO:0007669"/>
    <property type="project" value="InterPro"/>
</dbReference>
<dbReference type="NCBIfam" id="NF033668">
    <property type="entry name" value="rSAM_PA0069"/>
    <property type="match status" value="1"/>
</dbReference>
<sequence length="350" mass="39660">MEDDYFKGRGAQIRTDNKYLKAQYVTEHVEGLDEPLMEAPTTQVFYETSKTIVNKVTSPDLGMMYSTNPYQGCEHGCIYCYARNTHEYWGFSAGIDFESKIIVKKNAPQLLEKMLLSPTWQPVPISVSGNTDCYQPLERKMEITRSMLKVFARYRHPLGMITKNGLILRDLDLLKDLAQDNLVHVYISITTLDEKLRSVMEPRTASAVKRLKTVEALAKAGIPVGVMNAPIIPGLNHHEIPQVLKAASEHGALSVGMTVVRLNGSIGQIFEDWLRKNFPDRFEKVWHQICEMHGGKVNDSNFGRRMTGEGNFAQAIHQLFRASKKKYFGDKSMPPIDLTKFRRGGNLSLF</sequence>
<dbReference type="InterPro" id="IPR007197">
    <property type="entry name" value="rSAM"/>
</dbReference>
<dbReference type="AlphaFoldDB" id="A0AAP2D514"/>
<comment type="caution">
    <text evidence="5">The sequence shown here is derived from an EMBL/GenBank/DDBJ whole genome shotgun (WGS) entry which is preliminary data.</text>
</comment>
<dbReference type="RefSeq" id="WP_254088515.1">
    <property type="nucleotide sequence ID" value="NZ_JAHESC010000002.1"/>
</dbReference>
<evidence type="ECO:0000259" key="4">
    <source>
        <dbReference type="Pfam" id="PF04055"/>
    </source>
</evidence>
<keyword evidence="1" id="KW-0479">Metal-binding</keyword>
<dbReference type="Pfam" id="PF04055">
    <property type="entry name" value="Radical_SAM"/>
    <property type="match status" value="1"/>
</dbReference>
<name>A0AAP2D514_9BACT</name>
<proteinExistence type="predicted"/>
<dbReference type="GO" id="GO:0051536">
    <property type="term" value="F:iron-sulfur cluster binding"/>
    <property type="evidence" value="ECO:0007669"/>
    <property type="project" value="UniProtKB-KW"/>
</dbReference>
<protein>
    <submittedName>
        <fullName evidence="5">PA0069 family radical SAM protein</fullName>
    </submittedName>
</protein>
<dbReference type="Gene3D" id="3.80.30.30">
    <property type="match status" value="1"/>
</dbReference>
<dbReference type="InterPro" id="IPR040086">
    <property type="entry name" value="MJ0683-like"/>
</dbReference>